<accession>A0A1M5QSI1</accession>
<evidence type="ECO:0000313" key="2">
    <source>
        <dbReference type="Proteomes" id="UP000184074"/>
    </source>
</evidence>
<dbReference type="NCBIfam" id="TIGR04267">
    <property type="entry name" value="mod_HExxH"/>
    <property type="match status" value="1"/>
</dbReference>
<proteinExistence type="predicted"/>
<gene>
    <name evidence="1" type="ORF">SAMN05444003_2289</name>
</gene>
<protein>
    <submittedName>
        <fullName evidence="1">HEXXH motif-containing protein</fullName>
    </submittedName>
</protein>
<dbReference type="Proteomes" id="UP000184074">
    <property type="component" value="Unassembled WGS sequence"/>
</dbReference>
<sequence>MSNYVLPNLKWITDVRATLVERIVLSLDHLIFEANPKQYRGALDRETLQRTLVGPGDFPSASIFAANSALIEAALSNAASQFDDRLEQLERISATTGGAPQSLNVIAFSDIALDPDELVLLQRAYADDVGLTVSLVAPSEEEVSQATAQIQDALDLIGSSSMPWKQEILALAPQIYLASPSAVATRTFGGAAVFDAFGSVLMNPDQFESTEQIALSLVHETSHLQMFLFHLDDPVVLNDEKAAYSSPLRQQPRPMEGIFHAMWVSARMVAAGIDILDGNSSKLDREKLQSIIDDSANAYRDCAVTVSKEGKLSLLGEELFASADSIVNG</sequence>
<dbReference type="OrthoDB" id="9769264at2"/>
<dbReference type="InterPro" id="IPR026337">
    <property type="entry name" value="AKG_HExxH"/>
</dbReference>
<organism evidence="1 2">
    <name type="scientific">Cognatiyoonia sediminum</name>
    <dbReference type="NCBI Taxonomy" id="1508389"/>
    <lineage>
        <taxon>Bacteria</taxon>
        <taxon>Pseudomonadati</taxon>
        <taxon>Pseudomonadota</taxon>
        <taxon>Alphaproteobacteria</taxon>
        <taxon>Rhodobacterales</taxon>
        <taxon>Paracoccaceae</taxon>
        <taxon>Cognatiyoonia</taxon>
    </lineage>
</organism>
<name>A0A1M5QSI1_9RHOB</name>
<dbReference type="RefSeq" id="WP_072901177.1">
    <property type="nucleotide sequence ID" value="NZ_FQXB01000003.1"/>
</dbReference>
<keyword evidence="2" id="KW-1185">Reference proteome</keyword>
<dbReference type="EMBL" id="FQXB01000003">
    <property type="protein sequence ID" value="SHH16861.1"/>
    <property type="molecule type" value="Genomic_DNA"/>
</dbReference>
<evidence type="ECO:0000313" key="1">
    <source>
        <dbReference type="EMBL" id="SHH16861.1"/>
    </source>
</evidence>
<dbReference type="AlphaFoldDB" id="A0A1M5QSI1"/>
<reference evidence="1 2" key="1">
    <citation type="submission" date="2016-11" db="EMBL/GenBank/DDBJ databases">
        <authorList>
            <person name="Jaros S."/>
            <person name="Januszkiewicz K."/>
            <person name="Wedrychowicz H."/>
        </authorList>
    </citation>
    <scope>NUCLEOTIDE SEQUENCE [LARGE SCALE GENOMIC DNA]</scope>
    <source>
        <strain evidence="1 2">DSM 28715</strain>
    </source>
</reference>
<dbReference type="STRING" id="1508389.SAMN05444003_2289"/>